<evidence type="ECO:0000313" key="2">
    <source>
        <dbReference type="Proteomes" id="UP000076609"/>
    </source>
</evidence>
<reference evidence="2" key="1">
    <citation type="submission" date="2016-01" db="EMBL/GenBank/DDBJ databases">
        <title>Draft genome of Chromobacterium sp. F49.</title>
        <authorList>
            <person name="Hong K.W."/>
        </authorList>
    </citation>
    <scope>NUCLEOTIDE SEQUENCE [LARGE SCALE GENOMIC DNA]</scope>
    <source>
        <strain evidence="2">CN3</strain>
    </source>
</reference>
<name>A0ABR5YE92_9SPHN</name>
<evidence type="ECO:0000313" key="1">
    <source>
        <dbReference type="EMBL" id="KZE17296.1"/>
    </source>
</evidence>
<keyword evidence="2" id="KW-1185">Reference proteome</keyword>
<sequence>MPQNPQTTILPPPAVIFDVESATLFEDASRRAAMCATRGGPRRLAQLRDVVDGVFATPRQERAQDRMVWTTSTCGEGAAVRAHGVSMVGQVNVRADSASYPGILYRGAFIIETLRAFAPNLALTREQLADPVVQQRFLMREDARASKRLPNDLRFFRTTICMVREQPELAIRLVQTNPVEQSTAAVQAHLIERTRGCTGYQKQLVVDPFQLRAFVADALYRWTLAVRDVDTLIPTQRASVDRNKARSVN</sequence>
<dbReference type="RefSeq" id="WP_066689161.1">
    <property type="nucleotide sequence ID" value="NZ_CP117025.1"/>
</dbReference>
<dbReference type="EMBL" id="LQQO01000006">
    <property type="protein sequence ID" value="KZE17296.1"/>
    <property type="molecule type" value="Genomic_DNA"/>
</dbReference>
<dbReference type="Proteomes" id="UP000076609">
    <property type="component" value="Unassembled WGS sequence"/>
</dbReference>
<gene>
    <name evidence="1" type="ORF">AVT10_11435</name>
</gene>
<comment type="caution">
    <text evidence="1">The sequence shown here is derived from an EMBL/GenBank/DDBJ whole genome shotgun (WGS) entry which is preliminary data.</text>
</comment>
<protein>
    <submittedName>
        <fullName evidence="1">Uncharacterized protein</fullName>
    </submittedName>
</protein>
<organism evidence="1 2">
    <name type="scientific">Sphingomonas hankookensis</name>
    <dbReference type="NCBI Taxonomy" id="563996"/>
    <lineage>
        <taxon>Bacteria</taxon>
        <taxon>Pseudomonadati</taxon>
        <taxon>Pseudomonadota</taxon>
        <taxon>Alphaproteobacteria</taxon>
        <taxon>Sphingomonadales</taxon>
        <taxon>Sphingomonadaceae</taxon>
        <taxon>Sphingomonas</taxon>
    </lineage>
</organism>
<proteinExistence type="predicted"/>
<accession>A0ABR5YE92</accession>